<dbReference type="InterPro" id="IPR055245">
    <property type="entry name" value="HTH_proteobacteria"/>
</dbReference>
<feature type="domain" description="Winged helix-turn-helix" evidence="1">
    <location>
        <begin position="40"/>
        <end position="103"/>
    </location>
</feature>
<dbReference type="Pfam" id="PF14090">
    <property type="entry name" value="HTH_39"/>
    <property type="match status" value="1"/>
</dbReference>
<evidence type="ECO:0000313" key="3">
    <source>
        <dbReference type="Proteomes" id="UP000215441"/>
    </source>
</evidence>
<dbReference type="OrthoDB" id="5460933at2"/>
<name>A0A235ERB4_9BURK</name>
<dbReference type="Proteomes" id="UP000215441">
    <property type="component" value="Unassembled WGS sequence"/>
</dbReference>
<sequence>MDQPTHRQCVRGHTMHTDAIKRQALAEILAAHPGTDTMAQCTRIRAALVRFALSTFEASRYLDCYDPRARVMQLRHAGDVIRTHWQTVETEGGGKHRVGLYVLEPKGGSNA</sequence>
<protein>
    <recommendedName>
        <fullName evidence="1">Winged helix-turn-helix domain-containing protein</fullName>
    </recommendedName>
</protein>
<evidence type="ECO:0000259" key="1">
    <source>
        <dbReference type="Pfam" id="PF14090"/>
    </source>
</evidence>
<organism evidence="2 3">
    <name type="scientific">Acidovorax kalamii</name>
    <dbReference type="NCBI Taxonomy" id="2004485"/>
    <lineage>
        <taxon>Bacteria</taxon>
        <taxon>Pseudomonadati</taxon>
        <taxon>Pseudomonadota</taxon>
        <taxon>Betaproteobacteria</taxon>
        <taxon>Burkholderiales</taxon>
        <taxon>Comamonadaceae</taxon>
        <taxon>Acidovorax</taxon>
    </lineage>
</organism>
<accession>A0A235ERB4</accession>
<dbReference type="EMBL" id="NOIG01000004">
    <property type="protein sequence ID" value="OYD51554.1"/>
    <property type="molecule type" value="Genomic_DNA"/>
</dbReference>
<keyword evidence="3" id="KW-1185">Reference proteome</keyword>
<evidence type="ECO:0000313" key="2">
    <source>
        <dbReference type="EMBL" id="OYD51554.1"/>
    </source>
</evidence>
<dbReference type="AlphaFoldDB" id="A0A235ERB4"/>
<reference evidence="2 3" key="1">
    <citation type="submission" date="2017-07" db="EMBL/GenBank/DDBJ databases">
        <title>Acidovorax KNDSW TSA 6 genome sequence and assembly.</title>
        <authorList>
            <person name="Mayilraj S."/>
        </authorList>
    </citation>
    <scope>NUCLEOTIDE SEQUENCE [LARGE SCALE GENOMIC DNA]</scope>
    <source>
        <strain evidence="2 3">KNDSW-TSA6</strain>
    </source>
</reference>
<gene>
    <name evidence="2" type="ORF">CBY09_07050</name>
</gene>
<comment type="caution">
    <text evidence="2">The sequence shown here is derived from an EMBL/GenBank/DDBJ whole genome shotgun (WGS) entry which is preliminary data.</text>
</comment>
<proteinExistence type="predicted"/>